<gene>
    <name evidence="1" type="ORF">GLOINDRAFT_28688</name>
</gene>
<dbReference type="AlphaFoldDB" id="U9TXP9"/>
<dbReference type="EMBL" id="KI286385">
    <property type="protein sequence ID" value="ESA11088.1"/>
    <property type="molecule type" value="Genomic_DNA"/>
</dbReference>
<accession>U9TXP9</accession>
<reference evidence="1" key="1">
    <citation type="submission" date="2013-07" db="EMBL/GenBank/DDBJ databases">
        <title>The genome of an arbuscular mycorrhizal fungus provides insights into the evolution of the oldest plant symbiosis.</title>
        <authorList>
            <consortium name="DOE Joint Genome Institute"/>
            <person name="Tisserant E."/>
            <person name="Malbreil M."/>
            <person name="Kuo A."/>
            <person name="Kohler A."/>
            <person name="Symeonidi A."/>
            <person name="Balestrini R."/>
            <person name="Charron P."/>
            <person name="Duensing N."/>
            <person name="Frei-dit-Frey N."/>
            <person name="Gianinazzi-Pearson V."/>
            <person name="Gilbert B."/>
            <person name="Handa Y."/>
            <person name="Hijri M."/>
            <person name="Kaul R."/>
            <person name="Kawaguchi M."/>
            <person name="Krajinski F."/>
            <person name="Lammers P."/>
            <person name="Lapierre D."/>
            <person name="Masclaux F.G."/>
            <person name="Murat C."/>
            <person name="Morin E."/>
            <person name="Ndikumana S."/>
            <person name="Pagni M."/>
            <person name="Petitpierre D."/>
            <person name="Requena N."/>
            <person name="Rosikiewicz P."/>
            <person name="Riley R."/>
            <person name="Saito K."/>
            <person name="San Clemente H."/>
            <person name="Shapiro H."/>
            <person name="van Tuinen D."/>
            <person name="Becard G."/>
            <person name="Bonfante P."/>
            <person name="Paszkowski U."/>
            <person name="Shachar-Hill Y."/>
            <person name="Young J.P."/>
            <person name="Sanders I.R."/>
            <person name="Henrissat B."/>
            <person name="Rensing S.A."/>
            <person name="Grigoriev I.V."/>
            <person name="Corradi N."/>
            <person name="Roux C."/>
            <person name="Martin F."/>
        </authorList>
    </citation>
    <scope>NUCLEOTIDE SEQUENCE</scope>
    <source>
        <strain evidence="1">DAOM 197198</strain>
    </source>
</reference>
<organism evidence="1">
    <name type="scientific">Rhizophagus irregularis (strain DAOM 181602 / DAOM 197198 / MUCL 43194)</name>
    <name type="common">Arbuscular mycorrhizal fungus</name>
    <name type="synonym">Glomus intraradices</name>
    <dbReference type="NCBI Taxonomy" id="747089"/>
    <lineage>
        <taxon>Eukaryota</taxon>
        <taxon>Fungi</taxon>
        <taxon>Fungi incertae sedis</taxon>
        <taxon>Mucoromycota</taxon>
        <taxon>Glomeromycotina</taxon>
        <taxon>Glomeromycetes</taxon>
        <taxon>Glomerales</taxon>
        <taxon>Glomeraceae</taxon>
        <taxon>Rhizophagus</taxon>
    </lineage>
</organism>
<sequence>MSSHPFRAIIYKGSTILTPSSCKAAIICSPDHSNRLVILLIDLKHINLKFTKIKDHFNLSYNDLADELPKQGHGSEPITVNPKILLGALMIPVWDNIEPIDHDICKFAAYIKEAFIFDSFTYNKSLRLIFNHF</sequence>
<protein>
    <submittedName>
        <fullName evidence="1">Uncharacterized protein</fullName>
    </submittedName>
</protein>
<name>U9TXP9_RHIID</name>
<evidence type="ECO:0000313" key="1">
    <source>
        <dbReference type="EMBL" id="ESA11088.1"/>
    </source>
</evidence>
<proteinExistence type="predicted"/>
<dbReference type="HOGENOM" id="CLU_1907769_0_0_1"/>